<comment type="caution">
    <text evidence="1">The sequence shown here is derived from an EMBL/GenBank/DDBJ whole genome shotgun (WGS) entry which is preliminary data.</text>
</comment>
<sequence length="336" mass="38559">MQVDALFYQLFQSFPAIFFDLLGQPNVDVSNYEFTSPEVKQPTFRFDGVLKPKTNSPTDILYFIEIQFQKRAKFYTRLFAEINLYFNQYDPPYEDWYAVVIFKNRNTEVAAPLRYQEVMERRVLRVYLDDIEALAQQSVGVGLVQLLAITSKRKLGERAQRLIARASQTLSGGDALSREEAVELVQTIVLYRFPNLSREELEAMLGLADLKHTKVYQELQQEVRAEALQEGERKAKVESVSRMLTRDFNVREMAELLDLELSVVTDAAISSLVRSELNVKQIAQRLGLETSQVMPKAIRALLSEHKSEEQIARQLGVTLAAVRRMTQPKAQKLETN</sequence>
<dbReference type="NCBIfam" id="TIGR01784">
    <property type="entry name" value="T_den_put_tspse"/>
    <property type="match status" value="1"/>
</dbReference>
<dbReference type="InterPro" id="IPR010106">
    <property type="entry name" value="RpnA"/>
</dbReference>
<dbReference type="AlphaFoldDB" id="A0A2T1ECM6"/>
<protein>
    <recommendedName>
        <fullName evidence="3">Flagellar assembly protein H</fullName>
    </recommendedName>
</protein>
<dbReference type="InterPro" id="IPR022573">
    <property type="entry name" value="DUF2887"/>
</dbReference>
<dbReference type="EMBL" id="PVWK01000051">
    <property type="protein sequence ID" value="PSB30509.1"/>
    <property type="molecule type" value="Genomic_DNA"/>
</dbReference>
<accession>A0A2T1ECM6</accession>
<name>A0A2T1ECM6_9CYAN</name>
<organism evidence="1 2">
    <name type="scientific">Stenomitos frigidus ULC18</name>
    <dbReference type="NCBI Taxonomy" id="2107698"/>
    <lineage>
        <taxon>Bacteria</taxon>
        <taxon>Bacillati</taxon>
        <taxon>Cyanobacteriota</taxon>
        <taxon>Cyanophyceae</taxon>
        <taxon>Leptolyngbyales</taxon>
        <taxon>Leptolyngbyaceae</taxon>
        <taxon>Stenomitos</taxon>
    </lineage>
</organism>
<gene>
    <name evidence="1" type="ORF">C7B82_08660</name>
</gene>
<reference evidence="1 2" key="2">
    <citation type="submission" date="2018-03" db="EMBL/GenBank/DDBJ databases">
        <title>The ancient ancestry and fast evolution of plastids.</title>
        <authorList>
            <person name="Moore K.R."/>
            <person name="Magnabosco C."/>
            <person name="Momper L."/>
            <person name="Gold D.A."/>
            <person name="Bosak T."/>
            <person name="Fournier G.P."/>
        </authorList>
    </citation>
    <scope>NUCLEOTIDE SEQUENCE [LARGE SCALE GENOMIC DNA]</scope>
    <source>
        <strain evidence="1 2">ULC18</strain>
    </source>
</reference>
<dbReference type="Pfam" id="PF11103">
    <property type="entry name" value="DUF2887"/>
    <property type="match status" value="1"/>
</dbReference>
<keyword evidence="2" id="KW-1185">Reference proteome</keyword>
<dbReference type="PANTHER" id="PTHR35586">
    <property type="entry name" value="SLL1691 PROTEIN"/>
    <property type="match status" value="1"/>
</dbReference>
<proteinExistence type="predicted"/>
<evidence type="ECO:0000313" key="1">
    <source>
        <dbReference type="EMBL" id="PSB30509.1"/>
    </source>
</evidence>
<evidence type="ECO:0008006" key="3">
    <source>
        <dbReference type="Google" id="ProtNLM"/>
    </source>
</evidence>
<evidence type="ECO:0000313" key="2">
    <source>
        <dbReference type="Proteomes" id="UP000239576"/>
    </source>
</evidence>
<reference evidence="2" key="1">
    <citation type="submission" date="2018-02" db="EMBL/GenBank/DDBJ databases">
        <authorList>
            <person name="Moore K."/>
            <person name="Momper L."/>
        </authorList>
    </citation>
    <scope>NUCLEOTIDE SEQUENCE [LARGE SCALE GENOMIC DNA]</scope>
    <source>
        <strain evidence="2">ULC18</strain>
    </source>
</reference>
<dbReference type="OrthoDB" id="452374at2"/>
<dbReference type="Proteomes" id="UP000239576">
    <property type="component" value="Unassembled WGS sequence"/>
</dbReference>
<dbReference type="PANTHER" id="PTHR35586:SF2">
    <property type="entry name" value="SLL1542 PROTEIN"/>
    <property type="match status" value="1"/>
</dbReference>
<dbReference type="RefSeq" id="WP_106255903.1">
    <property type="nucleotide sequence ID" value="NZ_CAWNSW010000048.1"/>
</dbReference>